<feature type="signal peptide" evidence="1">
    <location>
        <begin position="1"/>
        <end position="22"/>
    </location>
</feature>
<evidence type="ECO:0000313" key="3">
    <source>
        <dbReference type="EMBL" id="SDT57028.1"/>
    </source>
</evidence>
<keyword evidence="1" id="KW-0732">Signal</keyword>
<feature type="domain" description="DUF4232" evidence="2">
    <location>
        <begin position="57"/>
        <end position="184"/>
    </location>
</feature>
<dbReference type="OrthoDB" id="3827416at2"/>
<name>A0A1H2BFQ9_9ACTN</name>
<evidence type="ECO:0000259" key="2">
    <source>
        <dbReference type="Pfam" id="PF14016"/>
    </source>
</evidence>
<gene>
    <name evidence="3" type="ORF">SAMN04489716_4577</name>
</gene>
<organism evidence="3 4">
    <name type="scientific">Actinoplanes derwentensis</name>
    <dbReference type="NCBI Taxonomy" id="113562"/>
    <lineage>
        <taxon>Bacteria</taxon>
        <taxon>Bacillati</taxon>
        <taxon>Actinomycetota</taxon>
        <taxon>Actinomycetes</taxon>
        <taxon>Micromonosporales</taxon>
        <taxon>Micromonosporaceae</taxon>
        <taxon>Actinoplanes</taxon>
    </lineage>
</organism>
<dbReference type="RefSeq" id="WP_092546494.1">
    <property type="nucleotide sequence ID" value="NZ_BOMJ01000049.1"/>
</dbReference>
<dbReference type="Proteomes" id="UP000198688">
    <property type="component" value="Chromosome I"/>
</dbReference>
<sequence>MLRYLVLSLVLLLTACARPPLADEPGTGRRSAPPVPGVSASVTVVRPAVPRCVQGARIALSETEGAMGLRATGIELYNCGKKSFTVDGYPVLDVLGEDRAELDVQTLHGVEKVHQVEQWIVSPKRITVRPGESARALLLWRNLTTDKVETGAFVSIAAAEGQPRHVLAEVVDVGSTGKVAVSPWVADAKSAEKTGRG</sequence>
<dbReference type="InterPro" id="IPR025326">
    <property type="entry name" value="DUF4232"/>
</dbReference>
<feature type="chain" id="PRO_5009269876" description="DUF4232 domain-containing protein" evidence="1">
    <location>
        <begin position="23"/>
        <end position="197"/>
    </location>
</feature>
<dbReference type="EMBL" id="LT629758">
    <property type="protein sequence ID" value="SDT57028.1"/>
    <property type="molecule type" value="Genomic_DNA"/>
</dbReference>
<evidence type="ECO:0000256" key="1">
    <source>
        <dbReference type="SAM" id="SignalP"/>
    </source>
</evidence>
<keyword evidence="4" id="KW-1185">Reference proteome</keyword>
<evidence type="ECO:0000313" key="4">
    <source>
        <dbReference type="Proteomes" id="UP000198688"/>
    </source>
</evidence>
<reference evidence="3 4" key="1">
    <citation type="submission" date="2016-10" db="EMBL/GenBank/DDBJ databases">
        <authorList>
            <person name="de Groot N.N."/>
        </authorList>
    </citation>
    <scope>NUCLEOTIDE SEQUENCE [LARGE SCALE GENOMIC DNA]</scope>
    <source>
        <strain evidence="3 4">DSM 43941</strain>
    </source>
</reference>
<dbReference type="AlphaFoldDB" id="A0A1H2BFQ9"/>
<protein>
    <recommendedName>
        <fullName evidence="2">DUF4232 domain-containing protein</fullName>
    </recommendedName>
</protein>
<accession>A0A1H2BFQ9</accession>
<dbReference type="STRING" id="113562.SAMN04489716_4577"/>
<dbReference type="Pfam" id="PF14016">
    <property type="entry name" value="DUF4232"/>
    <property type="match status" value="1"/>
</dbReference>
<proteinExistence type="predicted"/>
<dbReference type="PROSITE" id="PS51257">
    <property type="entry name" value="PROKAR_LIPOPROTEIN"/>
    <property type="match status" value="1"/>
</dbReference>